<proteinExistence type="predicted"/>
<dbReference type="AlphaFoldDB" id="A0A8J8SUU7"/>
<comment type="caution">
    <text evidence="1">The sequence shown here is derived from an EMBL/GenBank/DDBJ whole genome shotgun (WGS) entry which is preliminary data.</text>
</comment>
<keyword evidence="2" id="KW-1185">Reference proteome</keyword>
<sequence length="117" mass="11958">MFRLHRCIGIAIPVLSGGIAAAFVTGCAGGSAGGTLASGRTVTANSDSLFLRSQFTKDSATIRTAGKQIVVAPKSLIVDGVPVAKIEEETKDVQVNVKNGNVTFQADGADVETAADH</sequence>
<evidence type="ECO:0000313" key="1">
    <source>
        <dbReference type="EMBL" id="TNV71540.1"/>
    </source>
</evidence>
<evidence type="ECO:0000313" key="2">
    <source>
        <dbReference type="Proteomes" id="UP000785679"/>
    </source>
</evidence>
<accession>A0A8J8SUU7</accession>
<reference evidence="1" key="1">
    <citation type="submission" date="2019-06" db="EMBL/GenBank/DDBJ databases">
        <authorList>
            <person name="Zheng W."/>
        </authorList>
    </citation>
    <scope>NUCLEOTIDE SEQUENCE</scope>
    <source>
        <strain evidence="1">QDHG01</strain>
    </source>
</reference>
<dbReference type="Proteomes" id="UP000785679">
    <property type="component" value="Unassembled WGS sequence"/>
</dbReference>
<dbReference type="EMBL" id="RRYP01029757">
    <property type="protein sequence ID" value="TNV71540.1"/>
    <property type="molecule type" value="Genomic_DNA"/>
</dbReference>
<gene>
    <name evidence="1" type="ORF">FGO68_gene8767</name>
</gene>
<organism evidence="1 2">
    <name type="scientific">Halteria grandinella</name>
    <dbReference type="NCBI Taxonomy" id="5974"/>
    <lineage>
        <taxon>Eukaryota</taxon>
        <taxon>Sar</taxon>
        <taxon>Alveolata</taxon>
        <taxon>Ciliophora</taxon>
        <taxon>Intramacronucleata</taxon>
        <taxon>Spirotrichea</taxon>
        <taxon>Stichotrichia</taxon>
        <taxon>Sporadotrichida</taxon>
        <taxon>Halteriidae</taxon>
        <taxon>Halteria</taxon>
    </lineage>
</organism>
<protein>
    <submittedName>
        <fullName evidence="1">Uncharacterized protein</fullName>
    </submittedName>
</protein>
<dbReference type="PROSITE" id="PS51257">
    <property type="entry name" value="PROKAR_LIPOPROTEIN"/>
    <property type="match status" value="1"/>
</dbReference>
<name>A0A8J8SUU7_HALGN</name>